<keyword evidence="1" id="KW-0067">ATP-binding</keyword>
<evidence type="ECO:0000313" key="3">
    <source>
        <dbReference type="EMBL" id="GMT01851.1"/>
    </source>
</evidence>
<name>A0AAV5U5T9_9BILA</name>
<feature type="domain" description="Protein kinase" evidence="2">
    <location>
        <begin position="10"/>
        <end position="95"/>
    </location>
</feature>
<dbReference type="EMBL" id="BTSX01000005">
    <property type="protein sequence ID" value="GMT01851.1"/>
    <property type="molecule type" value="Genomic_DNA"/>
</dbReference>
<evidence type="ECO:0000256" key="1">
    <source>
        <dbReference type="PROSITE-ProRule" id="PRU10141"/>
    </source>
</evidence>
<dbReference type="GO" id="GO:0005524">
    <property type="term" value="F:ATP binding"/>
    <property type="evidence" value="ECO:0007669"/>
    <property type="project" value="UniProtKB-UniRule"/>
</dbReference>
<dbReference type="InterPro" id="IPR000719">
    <property type="entry name" value="Prot_kinase_dom"/>
</dbReference>
<feature type="non-terminal residue" evidence="3">
    <location>
        <position position="1"/>
    </location>
</feature>
<evidence type="ECO:0000313" key="4">
    <source>
        <dbReference type="Proteomes" id="UP001432027"/>
    </source>
</evidence>
<evidence type="ECO:0000259" key="2">
    <source>
        <dbReference type="PROSITE" id="PS50011"/>
    </source>
</evidence>
<keyword evidence="1" id="KW-0547">Nucleotide-binding</keyword>
<keyword evidence="4" id="KW-1185">Reference proteome</keyword>
<dbReference type="InterPro" id="IPR011009">
    <property type="entry name" value="Kinase-like_dom_sf"/>
</dbReference>
<proteinExistence type="predicted"/>
<feature type="binding site" evidence="1">
    <location>
        <position position="39"/>
    </location>
    <ligand>
        <name>ATP</name>
        <dbReference type="ChEBI" id="CHEBI:30616"/>
    </ligand>
</feature>
<protein>
    <recommendedName>
        <fullName evidence="2">Protein kinase domain-containing protein</fullName>
    </recommendedName>
</protein>
<gene>
    <name evidence="3" type="ORF">PENTCL1PPCAC_24024</name>
</gene>
<dbReference type="GO" id="GO:0004672">
    <property type="term" value="F:protein kinase activity"/>
    <property type="evidence" value="ECO:0007669"/>
    <property type="project" value="InterPro"/>
</dbReference>
<dbReference type="Gene3D" id="3.30.200.20">
    <property type="entry name" value="Phosphorylase Kinase, domain 1"/>
    <property type="match status" value="1"/>
</dbReference>
<dbReference type="AlphaFoldDB" id="A0AAV5U5T9"/>
<dbReference type="PROSITE" id="PS50011">
    <property type="entry name" value="PROTEIN_KINASE_DOM"/>
    <property type="match status" value="1"/>
</dbReference>
<dbReference type="Proteomes" id="UP001432027">
    <property type="component" value="Unassembled WGS sequence"/>
</dbReference>
<dbReference type="SUPFAM" id="SSF56112">
    <property type="entry name" value="Protein kinase-like (PK-like)"/>
    <property type="match status" value="1"/>
</dbReference>
<dbReference type="InterPro" id="IPR017441">
    <property type="entry name" value="Protein_kinase_ATP_BS"/>
</dbReference>
<reference evidence="3" key="1">
    <citation type="submission" date="2023-10" db="EMBL/GenBank/DDBJ databases">
        <title>Genome assembly of Pristionchus species.</title>
        <authorList>
            <person name="Yoshida K."/>
            <person name="Sommer R.J."/>
        </authorList>
    </citation>
    <scope>NUCLEOTIDE SEQUENCE</scope>
    <source>
        <strain evidence="3">RS0144</strain>
    </source>
</reference>
<organism evidence="3 4">
    <name type="scientific">Pristionchus entomophagus</name>
    <dbReference type="NCBI Taxonomy" id="358040"/>
    <lineage>
        <taxon>Eukaryota</taxon>
        <taxon>Metazoa</taxon>
        <taxon>Ecdysozoa</taxon>
        <taxon>Nematoda</taxon>
        <taxon>Chromadorea</taxon>
        <taxon>Rhabditida</taxon>
        <taxon>Rhabditina</taxon>
        <taxon>Diplogasteromorpha</taxon>
        <taxon>Diplogasteroidea</taxon>
        <taxon>Neodiplogasteridae</taxon>
        <taxon>Pristionchus</taxon>
    </lineage>
</organism>
<accession>A0AAV5U5T9</accession>
<comment type="caution">
    <text evidence="3">The sequence shown here is derived from an EMBL/GenBank/DDBJ whole genome shotgun (WGS) entry which is preliminary data.</text>
</comment>
<sequence length="95" mass="10756">QTKEDMKVTYTIIGLIGSGGFGAVFKAQCQQDGRMVALKCEPLGCRHPMLKLEWSLIRRGRSSGSPYFTAYMDRGARKDRFMFISMQLVRSTVDQ</sequence>
<dbReference type="PROSITE" id="PS00107">
    <property type="entry name" value="PROTEIN_KINASE_ATP"/>
    <property type="match status" value="1"/>
</dbReference>